<dbReference type="RefSeq" id="WP_377739972.1">
    <property type="nucleotide sequence ID" value="NZ_BAABJG010000006.1"/>
</dbReference>
<gene>
    <name evidence="1" type="ORF">ACFQ4B_11240</name>
</gene>
<evidence type="ECO:0000313" key="2">
    <source>
        <dbReference type="Proteomes" id="UP001597180"/>
    </source>
</evidence>
<evidence type="ECO:0000313" key="1">
    <source>
        <dbReference type="EMBL" id="MFD1220698.1"/>
    </source>
</evidence>
<protein>
    <submittedName>
        <fullName evidence="1">F390 synthetase-related protein</fullName>
    </submittedName>
</protein>
<dbReference type="PANTHER" id="PTHR36932:SF1">
    <property type="entry name" value="CAPSULAR POLYSACCHARIDE BIOSYNTHESIS PROTEIN"/>
    <property type="match status" value="1"/>
</dbReference>
<sequence length="460" mass="52379">MGKLLIVWYYLLTKYRMRFSSRERLERWQERRIRRHLRFVRCRSAFYRELWGELPDSEWRRFPIIGKPEMMEHFNRLNTAGIDREEAFALALKAEASRDFTPTIGSITIGMSSGTSGSRGLFLVSTRERMAWAGTVLAKVLPRSLLHRERIAFFLRADSNLYGSVGSRRLQFRFYDLLNPLAEHVDRLNRQQPTILAAPPSLLRVLAEAAESGRLDIQPHRILSVAEVLDPLDCERIEAAFKQKVHQIYQCTEGFLAVTCPHGTLHLNEDIVAVEKDYLDASLRKFVPIITDFSRTTQPIVRYRLNDILTERAEPCPCGSPHLALERVEGRCDDLFYLYGLADGGLVPVFPDFISRAIISVSADIEEYKAVQHAPDALEISLRLKQGKEGSMDPVQQSILDSLDRLWARIGCSAPSVEFSLLNRPPGVQKLRRVERRFSPMTGKGEMTIESAAVYAGSGK</sequence>
<keyword evidence="2" id="KW-1185">Reference proteome</keyword>
<dbReference type="InterPro" id="IPR042099">
    <property type="entry name" value="ANL_N_sf"/>
</dbReference>
<name>A0ABW3UI85_9BACL</name>
<dbReference type="PANTHER" id="PTHR36932">
    <property type="entry name" value="CAPSULAR POLYSACCHARIDE BIOSYNTHESIS PROTEIN"/>
    <property type="match status" value="1"/>
</dbReference>
<dbReference type="SUPFAM" id="SSF56801">
    <property type="entry name" value="Acetyl-CoA synthetase-like"/>
    <property type="match status" value="1"/>
</dbReference>
<comment type="caution">
    <text evidence="1">The sequence shown here is derived from an EMBL/GenBank/DDBJ whole genome shotgun (WGS) entry which is preliminary data.</text>
</comment>
<dbReference type="InterPro" id="IPR053158">
    <property type="entry name" value="CapK_Type1_Caps_Biosynth"/>
</dbReference>
<dbReference type="EMBL" id="JBHTLU010000013">
    <property type="protein sequence ID" value="MFD1220698.1"/>
    <property type="molecule type" value="Genomic_DNA"/>
</dbReference>
<proteinExistence type="predicted"/>
<accession>A0ABW3UI85</accession>
<dbReference type="NCBIfam" id="TIGR02304">
    <property type="entry name" value="aden_form_hyp"/>
    <property type="match status" value="1"/>
</dbReference>
<dbReference type="Gene3D" id="3.40.50.12780">
    <property type="entry name" value="N-terminal domain of ligase-like"/>
    <property type="match status" value="1"/>
</dbReference>
<reference evidence="2" key="1">
    <citation type="journal article" date="2019" name="Int. J. Syst. Evol. Microbiol.">
        <title>The Global Catalogue of Microorganisms (GCM) 10K type strain sequencing project: providing services to taxonomists for standard genome sequencing and annotation.</title>
        <authorList>
            <consortium name="The Broad Institute Genomics Platform"/>
            <consortium name="The Broad Institute Genome Sequencing Center for Infectious Disease"/>
            <person name="Wu L."/>
            <person name="Ma J."/>
        </authorList>
    </citation>
    <scope>NUCLEOTIDE SEQUENCE [LARGE SCALE GENOMIC DNA]</scope>
    <source>
        <strain evidence="2">CCUG 53270</strain>
    </source>
</reference>
<organism evidence="1 2">
    <name type="scientific">Paenibacillus vulneris</name>
    <dbReference type="NCBI Taxonomy" id="1133364"/>
    <lineage>
        <taxon>Bacteria</taxon>
        <taxon>Bacillati</taxon>
        <taxon>Bacillota</taxon>
        <taxon>Bacilli</taxon>
        <taxon>Bacillales</taxon>
        <taxon>Paenibacillaceae</taxon>
        <taxon>Paenibacillus</taxon>
    </lineage>
</organism>
<dbReference type="Proteomes" id="UP001597180">
    <property type="component" value="Unassembled WGS sequence"/>
</dbReference>
<dbReference type="InterPro" id="IPR012685">
    <property type="entry name" value="CHP02304_F390_synth-rel"/>
</dbReference>